<dbReference type="InterPro" id="IPR025966">
    <property type="entry name" value="OppC_N"/>
</dbReference>
<comment type="subcellular location">
    <subcellularLocation>
        <location evidence="1 7">Cell membrane</location>
        <topology evidence="1 7">Multi-pass membrane protein</topology>
    </subcellularLocation>
</comment>
<keyword evidence="6 7" id="KW-0472">Membrane</keyword>
<accession>A0A7S9DCA2</accession>
<keyword evidence="2 7" id="KW-0813">Transport</keyword>
<dbReference type="EMBL" id="CP061379">
    <property type="protein sequence ID" value="QPF95117.1"/>
    <property type="molecule type" value="Genomic_DNA"/>
</dbReference>
<feature type="transmembrane region" description="Helical" evidence="7">
    <location>
        <begin position="213"/>
        <end position="235"/>
    </location>
</feature>
<reference evidence="9 10" key="1">
    <citation type="submission" date="2020-09" db="EMBL/GenBank/DDBJ databases">
        <title>Complete genomes of bradyrhizobia occurring on native shrubby legumes in Australia.</title>
        <authorList>
            <person name="Lafay B."/>
        </authorList>
    </citation>
    <scope>NUCLEOTIDE SEQUENCE [LARGE SCALE GENOMIC DNA]</scope>
    <source>
        <strain evidence="9 10">BDV5040</strain>
    </source>
</reference>
<sequence>MLNTHASPSSIAASLQAVERPAYRNASDSKLWRVLKRHPQIAVGVLILLVVTLIAIFAPLLGTVDPRAISVTKRLRPPSAEFWFGTDALGRDLYSRVVYGARISVAVSVSCAFLSCVGGTLVGMVSASGKWADSVVMRVMDGFMSIPAMLLAIALMAATRGSVGTVIVAITVVEIPRVARVIRGVMLALREMPFVEAAVAAGSTTPKIIIRHLLPAVVSPLTVQATFVASAAIIIEASLSFIGAGTPPTIPSWGNIMADGKALWQVKPHLVFIPAVFLGVTILGVNLLGDGLRDALDPRMAERS</sequence>
<dbReference type="PANTHER" id="PTHR43386">
    <property type="entry name" value="OLIGOPEPTIDE TRANSPORT SYSTEM PERMEASE PROTEIN APPC"/>
    <property type="match status" value="1"/>
</dbReference>
<evidence type="ECO:0000256" key="7">
    <source>
        <dbReference type="RuleBase" id="RU363032"/>
    </source>
</evidence>
<evidence type="ECO:0000259" key="8">
    <source>
        <dbReference type="PROSITE" id="PS50928"/>
    </source>
</evidence>
<dbReference type="CDD" id="cd06261">
    <property type="entry name" value="TM_PBP2"/>
    <property type="match status" value="1"/>
</dbReference>
<dbReference type="Gene3D" id="1.10.3720.10">
    <property type="entry name" value="MetI-like"/>
    <property type="match status" value="1"/>
</dbReference>
<feature type="transmembrane region" description="Helical" evidence="7">
    <location>
        <begin position="103"/>
        <end position="126"/>
    </location>
</feature>
<name>A0A7S9DCA2_9BRAD</name>
<dbReference type="GO" id="GO:0005886">
    <property type="term" value="C:plasma membrane"/>
    <property type="evidence" value="ECO:0007669"/>
    <property type="project" value="UniProtKB-SubCell"/>
</dbReference>
<evidence type="ECO:0000313" key="9">
    <source>
        <dbReference type="EMBL" id="QPF95117.1"/>
    </source>
</evidence>
<dbReference type="Pfam" id="PF00528">
    <property type="entry name" value="BPD_transp_1"/>
    <property type="match status" value="1"/>
</dbReference>
<evidence type="ECO:0000313" key="10">
    <source>
        <dbReference type="Proteomes" id="UP000594621"/>
    </source>
</evidence>
<gene>
    <name evidence="9" type="ORF">IC761_07120</name>
</gene>
<evidence type="ECO:0000256" key="6">
    <source>
        <dbReference type="ARBA" id="ARBA00023136"/>
    </source>
</evidence>
<comment type="similarity">
    <text evidence="7">Belongs to the binding-protein-dependent transport system permease family.</text>
</comment>
<dbReference type="Proteomes" id="UP000594621">
    <property type="component" value="Chromosome"/>
</dbReference>
<dbReference type="AlphaFoldDB" id="A0A7S9DCA2"/>
<keyword evidence="10" id="KW-1185">Reference proteome</keyword>
<dbReference type="SUPFAM" id="SSF161098">
    <property type="entry name" value="MetI-like"/>
    <property type="match status" value="1"/>
</dbReference>
<evidence type="ECO:0000256" key="4">
    <source>
        <dbReference type="ARBA" id="ARBA00022692"/>
    </source>
</evidence>
<dbReference type="Pfam" id="PF12911">
    <property type="entry name" value="OppC_N"/>
    <property type="match status" value="1"/>
</dbReference>
<feature type="transmembrane region" description="Helical" evidence="7">
    <location>
        <begin position="270"/>
        <end position="289"/>
    </location>
</feature>
<dbReference type="PANTHER" id="PTHR43386:SF6">
    <property type="entry name" value="ABC TRANSPORTER PERMEASE PROTEIN"/>
    <property type="match status" value="1"/>
</dbReference>
<dbReference type="InterPro" id="IPR050366">
    <property type="entry name" value="BP-dependent_transpt_permease"/>
</dbReference>
<dbReference type="InterPro" id="IPR035906">
    <property type="entry name" value="MetI-like_sf"/>
</dbReference>
<evidence type="ECO:0000256" key="2">
    <source>
        <dbReference type="ARBA" id="ARBA00022448"/>
    </source>
</evidence>
<dbReference type="InterPro" id="IPR000515">
    <property type="entry name" value="MetI-like"/>
</dbReference>
<keyword evidence="3" id="KW-1003">Cell membrane</keyword>
<evidence type="ECO:0000256" key="5">
    <source>
        <dbReference type="ARBA" id="ARBA00022989"/>
    </source>
</evidence>
<evidence type="ECO:0000256" key="3">
    <source>
        <dbReference type="ARBA" id="ARBA00022475"/>
    </source>
</evidence>
<keyword evidence="5 7" id="KW-1133">Transmembrane helix</keyword>
<protein>
    <submittedName>
        <fullName evidence="9">ABC transporter permease</fullName>
    </submittedName>
</protein>
<proteinExistence type="inferred from homology"/>
<dbReference type="KEGG" id="bcou:IC761_07120"/>
<feature type="transmembrane region" description="Helical" evidence="7">
    <location>
        <begin position="146"/>
        <end position="173"/>
    </location>
</feature>
<feature type="transmembrane region" description="Helical" evidence="7">
    <location>
        <begin position="41"/>
        <end position="64"/>
    </location>
</feature>
<organism evidence="9 10">
    <name type="scientific">Bradyrhizobium commune</name>
    <dbReference type="NCBI Taxonomy" id="83627"/>
    <lineage>
        <taxon>Bacteria</taxon>
        <taxon>Pseudomonadati</taxon>
        <taxon>Pseudomonadota</taxon>
        <taxon>Alphaproteobacteria</taxon>
        <taxon>Hyphomicrobiales</taxon>
        <taxon>Nitrobacteraceae</taxon>
        <taxon>Bradyrhizobium</taxon>
    </lineage>
</organism>
<dbReference type="GO" id="GO:0055085">
    <property type="term" value="P:transmembrane transport"/>
    <property type="evidence" value="ECO:0007669"/>
    <property type="project" value="InterPro"/>
</dbReference>
<dbReference type="PROSITE" id="PS50928">
    <property type="entry name" value="ABC_TM1"/>
    <property type="match status" value="1"/>
</dbReference>
<feature type="domain" description="ABC transmembrane type-1" evidence="8">
    <location>
        <begin position="101"/>
        <end position="289"/>
    </location>
</feature>
<evidence type="ECO:0000256" key="1">
    <source>
        <dbReference type="ARBA" id="ARBA00004651"/>
    </source>
</evidence>
<keyword evidence="4 7" id="KW-0812">Transmembrane</keyword>